<dbReference type="RefSeq" id="WP_068219596.1">
    <property type="nucleotide sequence ID" value="NZ_CP139724.1"/>
</dbReference>
<proteinExistence type="predicted"/>
<comment type="caution">
    <text evidence="2">The sequence shown here is derived from an EMBL/GenBank/DDBJ whole genome shotgun (WGS) entry which is preliminary data.</text>
</comment>
<name>A0A150XAL3_9BACT</name>
<evidence type="ECO:0000313" key="3">
    <source>
        <dbReference type="Proteomes" id="UP000075606"/>
    </source>
</evidence>
<reference evidence="2 3" key="1">
    <citation type="submission" date="2016-01" db="EMBL/GenBank/DDBJ databases">
        <title>Genome sequencing of Roseivirga spongicola UST030701-084.</title>
        <authorList>
            <person name="Selvaratnam C."/>
            <person name="Thevarajoo S."/>
            <person name="Goh K.M."/>
            <person name="Ee R."/>
            <person name="Chan K.-G."/>
            <person name="Chong C.S."/>
        </authorList>
    </citation>
    <scope>NUCLEOTIDE SEQUENCE [LARGE SCALE GENOMIC DNA]</scope>
    <source>
        <strain evidence="2 3">UST030701-084</strain>
    </source>
</reference>
<accession>A0A150XAL3</accession>
<dbReference type="STRING" id="333140.AWW68_07975"/>
<evidence type="ECO:0000313" key="2">
    <source>
        <dbReference type="EMBL" id="KYG75765.1"/>
    </source>
</evidence>
<dbReference type="Proteomes" id="UP000075606">
    <property type="component" value="Unassembled WGS sequence"/>
</dbReference>
<keyword evidence="3" id="KW-1185">Reference proteome</keyword>
<gene>
    <name evidence="2" type="ORF">AWW68_07975</name>
</gene>
<feature type="coiled-coil region" evidence="1">
    <location>
        <begin position="53"/>
        <end position="80"/>
    </location>
</feature>
<evidence type="ECO:0000256" key="1">
    <source>
        <dbReference type="SAM" id="Coils"/>
    </source>
</evidence>
<sequence>MIKEQKNKVELLSRELSPAKAKASINGLISKINQQLNQESLEQFEKGVNGQAASSLQAQLSQLKVQQQELNDRIGQAEGLGCDVQFSLKFELNLIK</sequence>
<keyword evidence="1" id="KW-0175">Coiled coil</keyword>
<dbReference type="AlphaFoldDB" id="A0A150XAL3"/>
<protein>
    <submittedName>
        <fullName evidence="2">Uncharacterized protein</fullName>
    </submittedName>
</protein>
<dbReference type="EMBL" id="LRPC01000012">
    <property type="protein sequence ID" value="KYG75765.1"/>
    <property type="molecule type" value="Genomic_DNA"/>
</dbReference>
<organism evidence="2 3">
    <name type="scientific">Roseivirga spongicola</name>
    <dbReference type="NCBI Taxonomy" id="333140"/>
    <lineage>
        <taxon>Bacteria</taxon>
        <taxon>Pseudomonadati</taxon>
        <taxon>Bacteroidota</taxon>
        <taxon>Cytophagia</taxon>
        <taxon>Cytophagales</taxon>
        <taxon>Roseivirgaceae</taxon>
        <taxon>Roseivirga</taxon>
    </lineage>
</organism>